<feature type="region of interest" description="Disordered" evidence="6">
    <location>
        <begin position="2317"/>
        <end position="2344"/>
    </location>
</feature>
<dbReference type="OrthoDB" id="2664633at2"/>
<dbReference type="InterPro" id="IPR008638">
    <property type="entry name" value="FhaB/CdiA-like_TPS"/>
</dbReference>
<feature type="compositionally biased region" description="Low complexity" evidence="6">
    <location>
        <begin position="2164"/>
        <end position="2183"/>
    </location>
</feature>
<accession>A0A085JQ04</accession>
<dbReference type="SMART" id="SM00912">
    <property type="entry name" value="Haemagg_act"/>
    <property type="match status" value="1"/>
</dbReference>
<keyword evidence="2" id="KW-0800">Toxin</keyword>
<dbReference type="InterPro" id="IPR025157">
    <property type="entry name" value="Hemagglutinin_rpt"/>
</dbReference>
<evidence type="ECO:0000313" key="8">
    <source>
        <dbReference type="EMBL" id="KFD22550.1"/>
    </source>
</evidence>
<dbReference type="NCBIfam" id="TIGR01901">
    <property type="entry name" value="adhes_NPXG"/>
    <property type="match status" value="1"/>
</dbReference>
<evidence type="ECO:0000256" key="5">
    <source>
        <dbReference type="ARBA" id="ARBA00024043"/>
    </source>
</evidence>
<comment type="similarity">
    <text evidence="5">In the N-terminal section; belongs to the CdiA toxin family.</text>
</comment>
<dbReference type="NCBIfam" id="TIGR01731">
    <property type="entry name" value="fil_hemag_20aa"/>
    <property type="match status" value="27"/>
</dbReference>
<evidence type="ECO:0000256" key="4">
    <source>
        <dbReference type="ARBA" id="ARBA00023026"/>
    </source>
</evidence>
<dbReference type="eggNOG" id="COG3210">
    <property type="taxonomic scope" value="Bacteria"/>
</dbReference>
<evidence type="ECO:0000313" key="9">
    <source>
        <dbReference type="Proteomes" id="UP000028602"/>
    </source>
</evidence>
<proteinExistence type="inferred from homology"/>
<dbReference type="Pfam" id="PF05860">
    <property type="entry name" value="TPS"/>
    <property type="match status" value="1"/>
</dbReference>
<comment type="caution">
    <text evidence="8">The sequence shown here is derived from an EMBL/GenBank/DDBJ whole genome shotgun (WGS) entry which is preliminary data.</text>
</comment>
<dbReference type="Pfam" id="PF04829">
    <property type="entry name" value="PT-VENN"/>
    <property type="match status" value="1"/>
</dbReference>
<dbReference type="InterPro" id="IPR012334">
    <property type="entry name" value="Pectin_lyas_fold"/>
</dbReference>
<keyword evidence="3" id="KW-1266">Target cell cytoplasm</keyword>
<evidence type="ECO:0000256" key="2">
    <source>
        <dbReference type="ARBA" id="ARBA00022656"/>
    </source>
</evidence>
<dbReference type="GO" id="GO:0003824">
    <property type="term" value="F:catalytic activity"/>
    <property type="evidence" value="ECO:0007669"/>
    <property type="project" value="UniProtKB-ARBA"/>
</dbReference>
<evidence type="ECO:0000256" key="1">
    <source>
        <dbReference type="ARBA" id="ARBA00004219"/>
    </source>
</evidence>
<name>A0A085JQ04_9GAMM</name>
<feature type="domain" description="Filamentous haemagglutinin FhaB/tRNA nuclease CdiA-like TPS" evidence="7">
    <location>
        <begin position="88"/>
        <end position="208"/>
    </location>
</feature>
<dbReference type="InterPro" id="IPR008619">
    <property type="entry name" value="Filamentous_hemagglutn_rpt"/>
</dbReference>
<evidence type="ECO:0000259" key="7">
    <source>
        <dbReference type="SMART" id="SM00912"/>
    </source>
</evidence>
<dbReference type="EMBL" id="JMPR01000004">
    <property type="protein sequence ID" value="KFD22550.1"/>
    <property type="molecule type" value="Genomic_DNA"/>
</dbReference>
<dbReference type="InterPro" id="IPR010069">
    <property type="entry name" value="CdiA_FHA1_rpt"/>
</dbReference>
<reference evidence="8 9" key="1">
    <citation type="submission" date="2014-05" db="EMBL/GenBank/DDBJ databases">
        <title>ATOL: Assembling a taxonomically balanced genome-scale reconstruction of the evolutionary history of the Enterobacteriaceae.</title>
        <authorList>
            <person name="Plunkett G.III."/>
            <person name="Neeno-Eckwall E.C."/>
            <person name="Glasner J.D."/>
            <person name="Perna N.T."/>
        </authorList>
    </citation>
    <scope>NUCLEOTIDE SEQUENCE [LARGE SCALE GENOMIC DNA]</scope>
    <source>
        <strain evidence="8 9">ATCC 33301</strain>
    </source>
</reference>
<dbReference type="Pfam" id="PF05594">
    <property type="entry name" value="Fil_haemagg"/>
    <property type="match status" value="9"/>
</dbReference>
<evidence type="ECO:0000256" key="6">
    <source>
        <dbReference type="SAM" id="MobiDB-lite"/>
    </source>
</evidence>
<feature type="compositionally biased region" description="Polar residues" evidence="6">
    <location>
        <begin position="2327"/>
        <end position="2344"/>
    </location>
</feature>
<dbReference type="Gene3D" id="2.160.20.10">
    <property type="entry name" value="Single-stranded right-handed beta-helix, Pectin lyase-like"/>
    <property type="match status" value="1"/>
</dbReference>
<dbReference type="SUPFAM" id="SSF51126">
    <property type="entry name" value="Pectin lyase-like"/>
    <property type="match status" value="1"/>
</dbReference>
<dbReference type="Proteomes" id="UP000028602">
    <property type="component" value="Unassembled WGS sequence"/>
</dbReference>
<keyword evidence="4" id="KW-0843">Virulence</keyword>
<dbReference type="GO" id="GO:0090729">
    <property type="term" value="F:toxin activity"/>
    <property type="evidence" value="ECO:0007669"/>
    <property type="project" value="UniProtKB-KW"/>
</dbReference>
<dbReference type="RefSeq" id="WP_029989631.1">
    <property type="nucleotide sequence ID" value="NZ_ATMJ01000006.1"/>
</dbReference>
<dbReference type="InterPro" id="IPR006914">
    <property type="entry name" value="VENN_dom"/>
</dbReference>
<sequence length="2922" mass="300197">MNKNLYRIVFNKARGLLMVVPDIAGSGRAGTSSPSARPRPALRQITGKLHRLCFALLLAQGAVQPVQAGIVADGHAPGSQQPTIINTANGTPQVNIQTPGAGGVSRNVYRQFDVDSKGVVLNNSHASTQTQIAGMVNGNPWLARGEAKIILNEVNARDPSQLNGFIEVAGRKAQVVIANPAGITCDGCGFINANRATLTTGQVLMEKGQLTGYDVNRGEIVIQGYGLDSSRQDSTDLISRAVKVNAGIWAKALNVTTGRNQVDAAHQRIDKKTDDGSLRPLLAVDVSQLGGMYAQKIRLLGTESGVGVHNAGALGAAAGDVVINADGTLTNSGSINASQNVQLASSATLMNQGTVYAAGRTDITSQASLSNTGIIAAGADTRIVAAGIHSGKKSVLAAGIAGDGTLGSSGELTLTSHGELQASGQNIAAGKLTASATSLDIAGSQTYGDSLLLQASEGDILTTDARLSATHQLTASTRGTLNNDGGTLAAGQLHLTANRLSNRKGTVQQTGTGDLQLVHAGGIDNREGNLATNSRNLILTSGTLDNQQGTILHAGDGQLMITTGRTDGEHGKIISNGALSLSGSVLGLDNALTRAAGITLSADALSHHSGRMIQSGNGLMRLEITGRFDNQHGEVFSKGALSLTAAALDNRQGQLIATSDTTLQLLPGGELNNRAGIIAAGRELTSLSDAVDNRGGLIQSGAALTLNSRGHALLNADSGDQGGIISDASIKLITGDIDNHNGLIAAKSLTATSGAVNNQAGKWLTQQALSLNSGALNNQGGLLQSGGNLNLTTHNQPVDNHSAGQMIATGELAIHSGELDNRHGNILSGGDASLQTSSLNNNDGQLSAQGHLSLSGRSIQNNDGGLIRSAKDLLIDTHGALLSNQRSGDTGGIISQGNLTLNTGALENTKGTTISSRDMTLTTATVDNQQGLLASGEAMTVITGVAGNPPQGLPAGQASPELTLSSLDNRQGQIRSLGDMVLSVAQSVLDNSAGLIQGAVNVTLNALQVLNQNTREAGLGIRAETLTLKAGDLDNSNGQILTRDAMGLTLSNVLNNHAGLLSAQQSLSAQARQIINRDGEAEAGKQLTMTADTLTGDGHLLSLGDLTLNLTQTFMNTGTVEASGDLNLTTGGNLTNASLMRAGNALTLTANDIVNDAAAEINAGTTQLNAKQSLTNYGLIDGVYTRINGQTVSNTGSGRLYGDVLAIGAGTLNNLGQKGQAATLAARQRLDIGATTINNRDHSLIYSDGEMAIGGALNADGQATGQAAVLNNHSATIESAGDMTLNIAGINNINDHLTLEKVLVSQEAISEYEVSRLHNGVRYNDKDYTIYIYQDEVNTLCIEGVICNTTDGDRFTHFTYTRTITEDRIKESDPANILSGGNLSINAGQVLNDKSRIVAGGALALQGSTLNNVDAEGHREITDAGKAIFYYRHQQKHGDSSRVDVSDYLPPAIIQAITLKPGTVEEYTHGQGSGLNVTDHQGSEISGELRQADELTPLPGADSVNPGVPGAVPLPAGKTFEVTTESPGSVIRGVGPDTRLPDNSLFRTHPENNSPFLVETDPRFTDKKKWLGSDYMMDAFTRNPDNVLKRLGDGYYEQRLIREQILALTGQRYLQGAKNDEEQYKALMNEGIAFGQKYHLTPGVALSAEQMKLITGNMVWLVTQTVQLADGSTQQVLVPQVYARLQAGDLDGSGALLAGQNVSLTLSGDLNNSGQITAQQNTRMLAENIIQQGGLIQGNAVAVQARTDISNTGGLFSGNQTLSLLAGRDINALTTTRSAESAGGDFVRTTIDRVAGFSVQHPEGAMVLQAGRDVSLTAAQVSHQGDGGSTSIIAGRDISLNTVTTGSTDNLQWGENWLHQSASQQTGSEVAGSGDIRMDAGRNIDVTAGKLSAGQQLSLTAGDDISLRHGTDTETFDQHFKATGNRGLMSKTTTEVRDSFSNQTVGGSQLEGGRISLSAGHDLTVTGSSVAGTQDVSLTAGNDLNILAAATEHQESHFYSEKKSGLSGTGGIGVSLGTRSLKTTDDGNTLSSTGSTVGSTRGSVTLTAGSGLTTQGSDVLAASDVNLTGKHVSLLAADHQSSQTHTTEQKQSGLTLALSGTVGSAINTAVSAASDAGTESSGRLAALQGMKAALSGVQAAQAVSLADATGSRPGSMAGVNLSYGRQSSTSTQTSTQNRSQGSTLTAGNNLTINATGTDINVQGSRLQAGKDMNLGAARDVNLFSALESQTLEGKNESHGTSVGVGIDAGQGGIGLSLNASVNKGKGSESGNGTRHNETVINAGNQLTLRSGRDTTLTGAQIGGEKVTLDAGRHLTLTSEQDTDNYDSKQQNASAGGSVSTNGPAISVNLSRDNMHSTYQSVQEQTGIFAGKGGFAVTVGDHTQLNGAVIGSTADASRNSLDTGTLGFTDIKNSAGYSVEHQSMGVNTGGSVGGQFAGNLANGLLTGVNSRGNDSSTTRSAVSEGTLTLRNKDHQTQDTEELSRDVAHASQTLSPIFDKEKEQNRLKEARLIGEIGNQAADIARTQGQIAGEKAKKDPAALQAAREQLAGQGNLSPTEKQIADQAFNTAMSSYGTGSALQQGIQAATAAVRGLAGGNIGQAVSGAASPYLAEQIHKLTDGNPQAQAIAHAVVGAVTSYAAGNNALAGAAGAVSGELMAKQVMAQLYPGKTISELTETEKQTISALGTLAAGLAGGLTGNSTADAVSGAQAGKNAVENNSLSAMAGSDLGFWLGKTPDATTEDKAKLAGDIAKGNAVVSAELAGTVGLGVLPKKAQITAVIGGGANTIIQYVVNGEVNYTDVLIASWVGAATSNTGLLGTVGWNAAGGATSNYIKGDDPLTGAISSSAASGLGYGLGKVIQGPLDKVINPNWKNWEWVDVGMGISKPLPLNPAPGVIGNIFGSGATEVVNDRIGKELNKQGDKK</sequence>
<dbReference type="Pfam" id="PF13332">
    <property type="entry name" value="Fil_haemagg_2"/>
    <property type="match status" value="3"/>
</dbReference>
<feature type="region of interest" description="Disordered" evidence="6">
    <location>
        <begin position="2147"/>
        <end position="2190"/>
    </location>
</feature>
<keyword evidence="9" id="KW-1185">Reference proteome</keyword>
<evidence type="ECO:0000256" key="3">
    <source>
        <dbReference type="ARBA" id="ARBA00022913"/>
    </source>
</evidence>
<comment type="subcellular location">
    <subcellularLocation>
        <location evidence="1">Target cell</location>
        <location evidence="1">Target cell cytoplasm</location>
    </subcellularLocation>
</comment>
<organism evidence="8 9">
    <name type="scientific">Tatumella ptyseos ATCC 33301</name>
    <dbReference type="NCBI Taxonomy" id="1005995"/>
    <lineage>
        <taxon>Bacteria</taxon>
        <taxon>Pseudomonadati</taxon>
        <taxon>Pseudomonadota</taxon>
        <taxon>Gammaproteobacteria</taxon>
        <taxon>Enterobacterales</taxon>
        <taxon>Erwiniaceae</taxon>
        <taxon>Tatumella</taxon>
    </lineage>
</organism>
<dbReference type="InterPro" id="IPR024973">
    <property type="entry name" value="ESPR"/>
</dbReference>
<dbReference type="Pfam" id="PF13018">
    <property type="entry name" value="ESPR"/>
    <property type="match status" value="1"/>
</dbReference>
<dbReference type="InterPro" id="IPR011050">
    <property type="entry name" value="Pectin_lyase_fold/virulence"/>
</dbReference>
<gene>
    <name evidence="8" type="ORF">GTPT_0124</name>
</gene>
<protein>
    <submittedName>
        <fullName evidence="8">Hemolysin</fullName>
    </submittedName>
</protein>